<proteinExistence type="predicted"/>
<dbReference type="SUPFAM" id="SSF52799">
    <property type="entry name" value="(Phosphotyrosine protein) phosphatases II"/>
    <property type="match status" value="3"/>
</dbReference>
<dbReference type="SMART" id="SM01301">
    <property type="entry name" value="PTPlike_phytase"/>
    <property type="match status" value="3"/>
</dbReference>
<dbReference type="Pfam" id="PF14566">
    <property type="entry name" value="PTPlike_phytase"/>
    <property type="match status" value="3"/>
</dbReference>
<keyword evidence="1" id="KW-1133">Transmembrane helix</keyword>
<sequence>MYSEVSNMHINQRLRLPMDSATERPASVPLDRSALRLASGSAEARRPPRVSSDSTMAMTGKQVVAPLDLMGNLKRAEPSIVKTRTGSVLSRGFILKTDYYPSGRALDLDLNVHGAPNFRASRPGNTNVFGVAQPRTQGLRAILSVLRCRPGTIDPSHVVWFSTREEPIVYISGRPFVLRDSAEPRKPLSLSDRAENLEAIEERLKNDILQESTKYGGLILTHNELPAESGEGAILPTWTHVDNVNVRTSRELWEQMRADGWNVEYHRIPISPDRPIENNYLDAYLRVIKNTDPVRSALVFSCGMGAVRTTFAMVAAVIVRRKMMLARGLEDPYASKSSLLSIMGSGAQKTGNGNGNSGINTPTNQADIKLAQALENASAQQDLNKSLLRLTYILQQYLHSQSVIALLMAQPTLLESLRKAHQGNYGVILSLLGCLDDGLQAKKLVDRVIDACDHVTNLREDILTHRVKYSLTTADGDETKREEHLSKARRALEKYFFMITFASYVDSVNDFELTFSDWLKARTEIWNQVMFLRKTYGSRLNIFAPVNDLSLLSRSGAEDKSLVAGQKNDVEIAGGQLLGDEYTDHVVKNRSGIILRETTLLKSDQWLSESHRVSNSVRGAINFRNIPGTNIYASGQPTESAVDEVAHRVKEAHPDANKVVWVTLREEPIVYVNGAPYCLRRERFSLRNMKDYGGISASRLEVLEERLKDDVLAELEAFGGRLLLHTETPDGSVIPIWEEVHPSNVAVLKDIMASRKSSHGLELHYVRIPITSERPPDFTDLSELMDLVLRTDSSSTVMVVNCQLGRGRSTLTSVLIILIQQWLKESRTLFSQRSPRTKPRTLSMSMTSDIFHEDPANKRHAYQVINNLLRIIRKGPTVKNTVDEVIDRCAIVMNLRDSIEDERILAEQATEEKQKRIHASKGMHNLRRYFELILFQAYLQSTEPDTMQSFETFKSFIENRPVIKTFEKELIAEGLHAIKPLERADVNESVAHPDEVRHVVVNRSGGILSASTILKSDFFSNLQKMTLPERIEGSPNFRRVPLTLKLTSSRSSSPADLTDEKMVCGSGMPTVQGLRRALARVNADPEGHNMVYWTSLREEPVLYIAGRPHVLRIVDKPLENVEATGVTTFMVEAMEERFKKDVIREARMGDGRILLHDEVEERPGVFSIIPIWETVNEEDIMTPRDVFDLMVKEGFKVNYDRVAITDEQAPLPNALSQLLQRVRSGYQEAGDFIFNCQMGRGRTTTGMVTACLISTTMNWQGEENDFEGQEDPSSIEYDSIDGPSEEQAYLQGEYKIILQLVGVLSHGKVAKRLTDRAIDLMQDVQNLRKAIYDYKLKVESLEKGSAKQRKLMNVAVNYLYRYGTLIVFANYLIEIREMQGMETRGFSDWLREHREIAKLLERRSLD</sequence>
<dbReference type="InterPro" id="IPR050561">
    <property type="entry name" value="PTP"/>
</dbReference>
<evidence type="ECO:0008006" key="4">
    <source>
        <dbReference type="Google" id="ProtNLM"/>
    </source>
</evidence>
<dbReference type="OrthoDB" id="66369at2759"/>
<evidence type="ECO:0000313" key="2">
    <source>
        <dbReference type="EMBL" id="OAX36998.1"/>
    </source>
</evidence>
<evidence type="ECO:0000256" key="1">
    <source>
        <dbReference type="SAM" id="Phobius"/>
    </source>
</evidence>
<dbReference type="PANTHER" id="PTHR23339">
    <property type="entry name" value="TYROSINE SPECIFIC PROTEIN PHOSPHATASE AND DUAL SPECIFICITY PROTEIN PHOSPHATASE"/>
    <property type="match status" value="1"/>
</dbReference>
<protein>
    <recommendedName>
        <fullName evidence="4">GAE domain-containing protein</fullName>
    </recommendedName>
</protein>
<dbReference type="Proteomes" id="UP000092154">
    <property type="component" value="Unassembled WGS sequence"/>
</dbReference>
<feature type="transmembrane region" description="Helical" evidence="1">
    <location>
        <begin position="297"/>
        <end position="319"/>
    </location>
</feature>
<dbReference type="STRING" id="1314800.A0A1B7MWK7"/>
<keyword evidence="1" id="KW-0812">Transmembrane</keyword>
<gene>
    <name evidence="2" type="ORF">K503DRAFT_850624</name>
</gene>
<dbReference type="Gene3D" id="3.90.190.10">
    <property type="entry name" value="Protein tyrosine phosphatase superfamily"/>
    <property type="match status" value="3"/>
</dbReference>
<reference evidence="2 3" key="1">
    <citation type="submission" date="2016-06" db="EMBL/GenBank/DDBJ databases">
        <title>Comparative genomics of the ectomycorrhizal sister species Rhizopogon vinicolor and Rhizopogon vesiculosus (Basidiomycota: Boletales) reveals a divergence of the mating type B locus.</title>
        <authorList>
            <consortium name="DOE Joint Genome Institute"/>
            <person name="Mujic A.B."/>
            <person name="Kuo A."/>
            <person name="Tritt A."/>
            <person name="Lipzen A."/>
            <person name="Chen C."/>
            <person name="Johnson J."/>
            <person name="Sharma A."/>
            <person name="Barry K."/>
            <person name="Grigoriev I.V."/>
            <person name="Spatafora J.W."/>
        </authorList>
    </citation>
    <scope>NUCLEOTIDE SEQUENCE [LARGE SCALE GENOMIC DNA]</scope>
    <source>
        <strain evidence="2 3">AM-OR11-026</strain>
    </source>
</reference>
<keyword evidence="1" id="KW-0472">Membrane</keyword>
<evidence type="ECO:0000313" key="3">
    <source>
        <dbReference type="Proteomes" id="UP000092154"/>
    </source>
</evidence>
<organism evidence="2 3">
    <name type="scientific">Rhizopogon vinicolor AM-OR11-026</name>
    <dbReference type="NCBI Taxonomy" id="1314800"/>
    <lineage>
        <taxon>Eukaryota</taxon>
        <taxon>Fungi</taxon>
        <taxon>Dikarya</taxon>
        <taxon>Basidiomycota</taxon>
        <taxon>Agaricomycotina</taxon>
        <taxon>Agaricomycetes</taxon>
        <taxon>Agaricomycetidae</taxon>
        <taxon>Boletales</taxon>
        <taxon>Suillineae</taxon>
        <taxon>Rhizopogonaceae</taxon>
        <taxon>Rhizopogon</taxon>
    </lineage>
</organism>
<dbReference type="EMBL" id="KV448379">
    <property type="protein sequence ID" value="OAX36998.1"/>
    <property type="molecule type" value="Genomic_DNA"/>
</dbReference>
<keyword evidence="3" id="KW-1185">Reference proteome</keyword>
<dbReference type="InterPro" id="IPR029021">
    <property type="entry name" value="Prot-tyrosine_phosphatase-like"/>
</dbReference>
<name>A0A1B7MWK7_9AGAM</name>
<accession>A0A1B7MWK7</accession>
<dbReference type="InParanoid" id="A0A1B7MWK7"/>
<dbReference type="CDD" id="cd14496">
    <property type="entry name" value="PTP_paladin"/>
    <property type="match status" value="2"/>
</dbReference>